<keyword evidence="2 5" id="KW-0812">Transmembrane</keyword>
<evidence type="ECO:0000313" key="8">
    <source>
        <dbReference type="Proteomes" id="UP001444661"/>
    </source>
</evidence>
<dbReference type="Pfam" id="PF11710">
    <property type="entry name" value="Git3"/>
    <property type="match status" value="1"/>
</dbReference>
<evidence type="ECO:0000256" key="2">
    <source>
        <dbReference type="ARBA" id="ARBA00022692"/>
    </source>
</evidence>
<sequence>MSSYQAEPEDSLLHMDNATFNGLLAVGCLATVSCMLTSGLLGFISWRMVSWQRFYTSSIGYNQSIVLIYQLLLADFLQALGFLISFYWATQRQINGPSDACFVQGWLIQIGDVASAFFVLAIAVHTVYQVVFSKRISHRGFLTAVSSVWGLALLLTSLAPIIGGRYIFQRAGVWCWIKSNHEDLRLLLHYLWIFIIEFGSIAVYTVGFWFLYQAKKPGSTFRSDASLESLNKASRAMLAYALAYTLLTLPLAAGRMASMSGRKLPDSYFFFAGSLFTSSGWVDSILYAFTRRSLLFQELPGPRPVRHSLSDQLRSHRTGFARQGSTDDILGDDPNGFAGIKLEKTVKVDIESPTSSVAPSHDYTMSASHNYSVSAKRHTVRDEMDV</sequence>
<feature type="transmembrane region" description="Helical" evidence="5">
    <location>
        <begin position="188"/>
        <end position="212"/>
    </location>
</feature>
<evidence type="ECO:0000256" key="5">
    <source>
        <dbReference type="SAM" id="Phobius"/>
    </source>
</evidence>
<accession>A0ABR1TF60</accession>
<feature type="transmembrane region" description="Helical" evidence="5">
    <location>
        <begin position="65"/>
        <end position="88"/>
    </location>
</feature>
<comment type="subcellular location">
    <subcellularLocation>
        <location evidence="1">Membrane</location>
        <topology evidence="1">Multi-pass membrane protein</topology>
    </subcellularLocation>
</comment>
<feature type="transmembrane region" description="Helical" evidence="5">
    <location>
        <begin position="140"/>
        <end position="168"/>
    </location>
</feature>
<dbReference type="Gene3D" id="1.20.1070.10">
    <property type="entry name" value="Rhodopsin 7-helix transmembrane proteins"/>
    <property type="match status" value="1"/>
</dbReference>
<protein>
    <recommendedName>
        <fullName evidence="6">Glucose receptor Git3-like N-terminal domain-containing protein</fullName>
    </recommendedName>
</protein>
<feature type="transmembrane region" description="Helical" evidence="5">
    <location>
        <begin position="20"/>
        <end position="44"/>
    </location>
</feature>
<feature type="transmembrane region" description="Helical" evidence="5">
    <location>
        <begin position="268"/>
        <end position="289"/>
    </location>
</feature>
<dbReference type="InterPro" id="IPR023041">
    <property type="entry name" value="Glucose_rcpt_Git3-like_N"/>
</dbReference>
<keyword evidence="4 5" id="KW-0472">Membrane</keyword>
<proteinExistence type="predicted"/>
<feature type="transmembrane region" description="Helical" evidence="5">
    <location>
        <begin position="108"/>
        <end position="128"/>
    </location>
</feature>
<evidence type="ECO:0000256" key="4">
    <source>
        <dbReference type="ARBA" id="ARBA00023136"/>
    </source>
</evidence>
<evidence type="ECO:0000313" key="7">
    <source>
        <dbReference type="EMBL" id="KAK8045037.1"/>
    </source>
</evidence>
<dbReference type="PANTHER" id="PTHR23112">
    <property type="entry name" value="G PROTEIN-COUPLED RECEPTOR 157-RELATED"/>
    <property type="match status" value="1"/>
</dbReference>
<keyword evidence="8" id="KW-1185">Reference proteome</keyword>
<reference evidence="7 8" key="1">
    <citation type="submission" date="2023-01" db="EMBL/GenBank/DDBJ databases">
        <title>Analysis of 21 Apiospora genomes using comparative genomics revels a genus with tremendous synthesis potential of carbohydrate active enzymes and secondary metabolites.</title>
        <authorList>
            <person name="Sorensen T."/>
        </authorList>
    </citation>
    <scope>NUCLEOTIDE SEQUENCE [LARGE SCALE GENOMIC DNA]</scope>
    <source>
        <strain evidence="7 8">CBS 33761</strain>
    </source>
</reference>
<gene>
    <name evidence="7" type="ORF">PG993_005061</name>
</gene>
<keyword evidence="3 5" id="KW-1133">Transmembrane helix</keyword>
<dbReference type="PANTHER" id="PTHR23112:SF37">
    <property type="entry name" value="G PROTEIN-COUPLED RECEPTOR GPR1"/>
    <property type="match status" value="1"/>
</dbReference>
<evidence type="ECO:0000256" key="1">
    <source>
        <dbReference type="ARBA" id="ARBA00004141"/>
    </source>
</evidence>
<name>A0ABR1TF60_9PEZI</name>
<feature type="transmembrane region" description="Helical" evidence="5">
    <location>
        <begin position="233"/>
        <end position="253"/>
    </location>
</feature>
<evidence type="ECO:0000256" key="3">
    <source>
        <dbReference type="ARBA" id="ARBA00022989"/>
    </source>
</evidence>
<dbReference type="Proteomes" id="UP001444661">
    <property type="component" value="Unassembled WGS sequence"/>
</dbReference>
<evidence type="ECO:0000259" key="6">
    <source>
        <dbReference type="Pfam" id="PF11710"/>
    </source>
</evidence>
<organism evidence="7 8">
    <name type="scientific">Apiospora rasikravindrae</name>
    <dbReference type="NCBI Taxonomy" id="990691"/>
    <lineage>
        <taxon>Eukaryota</taxon>
        <taxon>Fungi</taxon>
        <taxon>Dikarya</taxon>
        <taxon>Ascomycota</taxon>
        <taxon>Pezizomycotina</taxon>
        <taxon>Sordariomycetes</taxon>
        <taxon>Xylariomycetidae</taxon>
        <taxon>Amphisphaeriales</taxon>
        <taxon>Apiosporaceae</taxon>
        <taxon>Apiospora</taxon>
    </lineage>
</organism>
<comment type="caution">
    <text evidence="7">The sequence shown here is derived from an EMBL/GenBank/DDBJ whole genome shotgun (WGS) entry which is preliminary data.</text>
</comment>
<feature type="domain" description="Glucose receptor Git3-like N-terminal" evidence="6">
    <location>
        <begin position="67"/>
        <end position="211"/>
    </location>
</feature>
<dbReference type="EMBL" id="JAQQWK010000003">
    <property type="protein sequence ID" value="KAK8045037.1"/>
    <property type="molecule type" value="Genomic_DNA"/>
</dbReference>
<dbReference type="SUPFAM" id="SSF81321">
    <property type="entry name" value="Family A G protein-coupled receptor-like"/>
    <property type="match status" value="1"/>
</dbReference>